<dbReference type="EMBL" id="PZQS01000012">
    <property type="protein sequence ID" value="PVD21476.1"/>
    <property type="molecule type" value="Genomic_DNA"/>
</dbReference>
<keyword evidence="3" id="KW-1185">Reference proteome</keyword>
<evidence type="ECO:0008006" key="4">
    <source>
        <dbReference type="Google" id="ProtNLM"/>
    </source>
</evidence>
<organism evidence="2 3">
    <name type="scientific">Pomacea canaliculata</name>
    <name type="common">Golden apple snail</name>
    <dbReference type="NCBI Taxonomy" id="400727"/>
    <lineage>
        <taxon>Eukaryota</taxon>
        <taxon>Metazoa</taxon>
        <taxon>Spiralia</taxon>
        <taxon>Lophotrochozoa</taxon>
        <taxon>Mollusca</taxon>
        <taxon>Gastropoda</taxon>
        <taxon>Caenogastropoda</taxon>
        <taxon>Architaenioglossa</taxon>
        <taxon>Ampullarioidea</taxon>
        <taxon>Ampullariidae</taxon>
        <taxon>Pomacea</taxon>
    </lineage>
</organism>
<dbReference type="SUPFAM" id="SSF103657">
    <property type="entry name" value="BAR/IMD domain-like"/>
    <property type="match status" value="1"/>
</dbReference>
<evidence type="ECO:0000313" key="3">
    <source>
        <dbReference type="Proteomes" id="UP000245119"/>
    </source>
</evidence>
<dbReference type="STRING" id="400727.A0A2T7NJZ0"/>
<name>A0A2T7NJZ0_POMCA</name>
<proteinExistence type="predicted"/>
<dbReference type="Proteomes" id="UP000245119">
    <property type="component" value="Linkage Group LG12"/>
</dbReference>
<accession>A0A2T7NJZ0</accession>
<sequence length="320" mass="36264">MSQGRQAGSETRQGGERAVRQTLAILAVNMSRTGAEMKASESQSKTIQDRITAIEKHLGQLCDTLGSYTRKTARLRDKGDEMSKCLFEYAEYEKWNPTLRNGLMQFVESLSAVQDYREAQVQRLEKKVVSQLSGYGLLCKQTKNDMKGAFTAQNREQVQKKKLEQMRIKQPHNRQQIAEGELQRASIEASRVSHALEQQVDSFEAKKIRDVKKVLREFVQIELVFHAKALELYTQCFQSINIVDPDADLEEFRRQIRPVNTARKEMASAAQQSLQGSKRSSDSLSTPTVRSMQPHVTNGIRRESDLKSSLNSLVSADPIL</sequence>
<comment type="caution">
    <text evidence="2">The sequence shown here is derived from an EMBL/GenBank/DDBJ whole genome shotgun (WGS) entry which is preliminary data.</text>
</comment>
<dbReference type="PANTHER" id="PTHR21223">
    <property type="entry name" value="CBY1-INTERACTING BAR DOMAIN-CONTAINING PROTEIN HOMOLOG"/>
    <property type="match status" value="1"/>
</dbReference>
<evidence type="ECO:0000256" key="1">
    <source>
        <dbReference type="SAM" id="MobiDB-lite"/>
    </source>
</evidence>
<dbReference type="PANTHER" id="PTHR21223:SF2">
    <property type="entry name" value="CBY1-INTERACTING BAR DOMAIN-CONTAINING PROTEIN HOMOLOG"/>
    <property type="match status" value="1"/>
</dbReference>
<evidence type="ECO:0000313" key="2">
    <source>
        <dbReference type="EMBL" id="PVD21476.1"/>
    </source>
</evidence>
<dbReference type="OrthoDB" id="60621at2759"/>
<gene>
    <name evidence="2" type="ORF">C0Q70_19649</name>
</gene>
<dbReference type="AlphaFoldDB" id="A0A2T7NJZ0"/>
<feature type="compositionally biased region" description="Polar residues" evidence="1">
    <location>
        <begin position="269"/>
        <end position="296"/>
    </location>
</feature>
<feature type="region of interest" description="Disordered" evidence="1">
    <location>
        <begin position="262"/>
        <end position="302"/>
    </location>
</feature>
<dbReference type="InterPro" id="IPR009602">
    <property type="entry name" value="CBAR/FAM92"/>
</dbReference>
<dbReference type="GO" id="GO:0060271">
    <property type="term" value="P:cilium assembly"/>
    <property type="evidence" value="ECO:0007669"/>
    <property type="project" value="TreeGrafter"/>
</dbReference>
<dbReference type="InterPro" id="IPR027267">
    <property type="entry name" value="AH/BAR_dom_sf"/>
</dbReference>
<dbReference type="GO" id="GO:0036064">
    <property type="term" value="C:ciliary basal body"/>
    <property type="evidence" value="ECO:0007669"/>
    <property type="project" value="TreeGrafter"/>
</dbReference>
<reference evidence="2 3" key="1">
    <citation type="submission" date="2018-04" db="EMBL/GenBank/DDBJ databases">
        <title>The genome of golden apple snail Pomacea canaliculata provides insight into stress tolerance and invasive adaptation.</title>
        <authorList>
            <person name="Liu C."/>
            <person name="Liu B."/>
            <person name="Ren Y."/>
            <person name="Zhang Y."/>
            <person name="Wang H."/>
            <person name="Li S."/>
            <person name="Jiang F."/>
            <person name="Yin L."/>
            <person name="Zhang G."/>
            <person name="Qian W."/>
            <person name="Fan W."/>
        </authorList>
    </citation>
    <scope>NUCLEOTIDE SEQUENCE [LARGE SCALE GENOMIC DNA]</scope>
    <source>
        <strain evidence="2">SZHN2017</strain>
        <tissue evidence="2">Muscle</tissue>
    </source>
</reference>
<dbReference type="Gene3D" id="1.20.1270.60">
    <property type="entry name" value="Arfaptin homology (AH) domain/BAR domain"/>
    <property type="match status" value="1"/>
</dbReference>
<protein>
    <recommendedName>
        <fullName evidence="4">BAR domain-containing protein</fullName>
    </recommendedName>
</protein>
<dbReference type="Pfam" id="PF06730">
    <property type="entry name" value="FAM92"/>
    <property type="match status" value="1"/>
</dbReference>
<dbReference type="GO" id="GO:0035869">
    <property type="term" value="C:ciliary transition zone"/>
    <property type="evidence" value="ECO:0007669"/>
    <property type="project" value="TreeGrafter"/>
</dbReference>